<sequence length="129" mass="14744">MSVLQTLIVNSCDTLKLLLSLLDKSVPIKVIIPLCTPHKCLCEKHIRATVSLDLPYRVAIFPDKRYNARVITENVAVQKNSFFNRMGTVYYKNSHQIKKFAECELPDDIAELEVERKKIRSSAVEGSFF</sequence>
<dbReference type="Proteomes" id="UP000046392">
    <property type="component" value="Unplaced"/>
</dbReference>
<evidence type="ECO:0000313" key="2">
    <source>
        <dbReference type="WBParaSite" id="SPAL_0001319000.1"/>
    </source>
</evidence>
<name>A0A0N5C5G2_STREA</name>
<dbReference type="AlphaFoldDB" id="A0A0N5C5G2"/>
<protein>
    <submittedName>
        <fullName evidence="2">Uncharacterized protein</fullName>
    </submittedName>
</protein>
<accession>A0A0N5C5G2</accession>
<evidence type="ECO:0000313" key="1">
    <source>
        <dbReference type="Proteomes" id="UP000046392"/>
    </source>
</evidence>
<dbReference type="WBParaSite" id="SPAL_0001319000.1">
    <property type="protein sequence ID" value="SPAL_0001319000.1"/>
    <property type="gene ID" value="SPAL_0001319000"/>
</dbReference>
<keyword evidence="1" id="KW-1185">Reference proteome</keyword>
<organism evidence="1 2">
    <name type="scientific">Strongyloides papillosus</name>
    <name type="common">Intestinal threadworm</name>
    <dbReference type="NCBI Taxonomy" id="174720"/>
    <lineage>
        <taxon>Eukaryota</taxon>
        <taxon>Metazoa</taxon>
        <taxon>Ecdysozoa</taxon>
        <taxon>Nematoda</taxon>
        <taxon>Chromadorea</taxon>
        <taxon>Rhabditida</taxon>
        <taxon>Tylenchina</taxon>
        <taxon>Panagrolaimomorpha</taxon>
        <taxon>Strongyloidoidea</taxon>
        <taxon>Strongyloididae</taxon>
        <taxon>Strongyloides</taxon>
    </lineage>
</organism>
<reference evidence="2" key="1">
    <citation type="submission" date="2017-02" db="UniProtKB">
        <authorList>
            <consortium name="WormBaseParasite"/>
        </authorList>
    </citation>
    <scope>IDENTIFICATION</scope>
</reference>
<proteinExistence type="predicted"/>